<dbReference type="EMBL" id="LJRF01000100">
    <property type="protein sequence ID" value="KPY47755.1"/>
    <property type="molecule type" value="Genomic_DNA"/>
</dbReference>
<evidence type="ECO:0000313" key="2">
    <source>
        <dbReference type="Proteomes" id="UP000050554"/>
    </source>
</evidence>
<dbReference type="Pfam" id="PF14424">
    <property type="entry name" value="Toxin-deaminase"/>
    <property type="match status" value="1"/>
</dbReference>
<proteinExistence type="predicted"/>
<protein>
    <submittedName>
        <fullName evidence="1">Uncharacterized protein</fullName>
    </submittedName>
</protein>
<name>A0A0Q0E7L4_PSESI</name>
<evidence type="ECO:0000313" key="1">
    <source>
        <dbReference type="EMBL" id="KPY47755.1"/>
    </source>
</evidence>
<comment type="caution">
    <text evidence="1">The sequence shown here is derived from an EMBL/GenBank/DDBJ whole genome shotgun (WGS) entry which is preliminary data.</text>
</comment>
<organism evidence="1 2">
    <name type="scientific">Pseudomonas syringae pv. ribicola</name>
    <dbReference type="NCBI Taxonomy" id="55398"/>
    <lineage>
        <taxon>Bacteria</taxon>
        <taxon>Pseudomonadati</taxon>
        <taxon>Pseudomonadota</taxon>
        <taxon>Gammaproteobacteria</taxon>
        <taxon>Pseudomonadales</taxon>
        <taxon>Pseudomonadaceae</taxon>
        <taxon>Pseudomonas</taxon>
    </lineage>
</organism>
<dbReference type="RefSeq" id="WP_004881617.1">
    <property type="nucleotide sequence ID" value="NZ_LJRF01000100.1"/>
</dbReference>
<accession>A0A0Q0E7L4</accession>
<dbReference type="InterPro" id="IPR032721">
    <property type="entry name" value="Toxin-deaminase"/>
</dbReference>
<sequence>MLSTSFQSPDILAIDANQLLLAIERALGASSDSASYITDGIVLPEDQFRIVRRVLIHLLGEDIRFSTRDLAAADAEQEHRLSLLYRSAKARKLYANALGVEEAGVSPWHMHQFYARIAWLNESTVTGEAAKAQLEHYVFKSLPFWGAAAVPGKSGYSALGELLTPIPEDLRLWMVQFKRGARLVPVAEWVEHCSAESLYNGLAVRHARESDGDVPDALRLFCDTFSTLIPADIYRDRTLSDWLNPLLATPGGWSVCMDVLTSVEHSEPTLGGLQIDAGTHMSLPTRIEYLRKLAAYVVNPDNEHWLVPAIASAEQAPAMRALSLAIRLRFEHWNLAFGPAMMLASLLLMPALETSIEPDEALPTAHTLNSQVVPPLDTWSPMHNADYLFSQMGIELLCDSNEAGRTLRLSPQQTWHALTHTVQFQSAVAPLLEAMGWYGAHPGEQASPRITQALVGRSIIDFFLGAPEADGESLETFIGRGWVLDYSHVQLREKVRGLIRNRQPGASPSTVDLLHYLLLRETMPELLVDGVPDHLQYGRSLQSVALLHGVALVEAMTPGLAVITSYDELIKVSAELAESEDPGVQALWATTLTLPAWRYATAHGAVEGAASEGLQQASAAQVAQALSYLQTQQQLHAQELNRLLAIKPPDRKALAAQMLTEADVPEWLWEQAANIDHWPVLQNCGFTVAASYSIDRLTSVGQPQATVIQLVMMGEVYLSGTPTVAQAYAIAFKTFSESLVSAETEVIKRLLSEAQPDLRAKLSASTCEVSRVRFEAQEGTQGIFVRCQEGDHLNDFEGHSVKECFFELIPACGVVREVSQSFTYSVEGVTWSGHVSIPEALRRREAHQQRIEAARTTPLLPMDSDAYLTGTVSRSSTVPHTPLQGTLIPSAKLVYLPDTDEQTRIDALAGNAATHLLARFLEQSNTEHSHETPWEHIWAKEREYADTAARFLIPFYGCIQDLRAGEHSAGVVVGCVLDGVFALVPLGQFAGATARIMMRAGELSVLSITRLTGKALGRLLAGLAEQSGLAVLRDLGKAGVKLSGLGWSALLHVSPSLKTVLSSRAVVESVFGFDKGMYRVLDSVERPWQPLRVASDSHAAVDGRPAVAVRNIGRPEAPDFRLLDPDYDRVFGKTLTPVSQGERLELSSISAADGTGPDRYPAVVPITSRADGFHEVRIDRASSVSSIERAEGEYDILVDGQVYHLDSGAPDAALRKRAVEKLSTASGTLEEVENLCRVRRDLEPVVCATGIRLATPVPEPVPAGSTSPTRTGKYPSQAMDAREFTLARLSARADDESGIDVFVNEGKFCKWAEPAEVTATTSASSGKVVSPLSEQELAHLSLPEAPEYLPALEGALAQDGVLGLPANIPHGDAVWIYQNIPVIELGPVASGVNDARTLRGVRLQIDDKDWIFIEPDSGVFYKAFTPTEGGTELRFARVEAADEINEFIRVSEQYRVFRERPNAVTDQENIARLLFDLLDESERAAWNLSWDKAIHSYDDYAQWCKANGEKNELLAIGRNVLSGEEIQKKFVDLVKASVPDFRKVAERSLPEQQHIVEVLNKLLPVQGSKAKWEALNLQSVVTPKAAKTVLGQIKGANLAFAHIHTESGERIVYYALSGGQRAKDLRLQLDMAEGSERVIDGVIFRDARARMAGREPDPTFTSLPVVRDANHLVVREFSRHVDSERLIATIIKQDMASTPLVHIKFFTVLDTCRSCGGFVLPRLKLDFPDALFSVTYMKDYAPG</sequence>
<dbReference type="Proteomes" id="UP000050554">
    <property type="component" value="Unassembled WGS sequence"/>
</dbReference>
<reference evidence="1 2" key="1">
    <citation type="submission" date="2015-09" db="EMBL/GenBank/DDBJ databases">
        <title>Genome announcement of multiple Pseudomonas syringae strains.</title>
        <authorList>
            <person name="Thakur S."/>
            <person name="Wang P.W."/>
            <person name="Gong Y."/>
            <person name="Weir B.S."/>
            <person name="Guttman D.S."/>
        </authorList>
    </citation>
    <scope>NUCLEOTIDE SEQUENCE [LARGE SCALE GENOMIC DNA]</scope>
    <source>
        <strain evidence="1 2">ICMP3882</strain>
    </source>
</reference>
<gene>
    <name evidence="1" type="ORF">ALO47_04316</name>
</gene>
<dbReference type="PATRIC" id="fig|55398.3.peg.5369"/>